<feature type="transmembrane region" description="Helical" evidence="1">
    <location>
        <begin position="109"/>
        <end position="129"/>
    </location>
</feature>
<dbReference type="GeneID" id="36328550"/>
<dbReference type="EMBL" id="KZ110591">
    <property type="protein sequence ID" value="OSX68199.1"/>
    <property type="molecule type" value="Genomic_DNA"/>
</dbReference>
<organism evidence="2 3">
    <name type="scientific">Postia placenta MAD-698-R-SB12</name>
    <dbReference type="NCBI Taxonomy" id="670580"/>
    <lineage>
        <taxon>Eukaryota</taxon>
        <taxon>Fungi</taxon>
        <taxon>Dikarya</taxon>
        <taxon>Basidiomycota</taxon>
        <taxon>Agaricomycotina</taxon>
        <taxon>Agaricomycetes</taxon>
        <taxon>Polyporales</taxon>
        <taxon>Adustoporiaceae</taxon>
        <taxon>Rhodonia</taxon>
    </lineage>
</organism>
<evidence type="ECO:0000313" key="2">
    <source>
        <dbReference type="EMBL" id="OSX68199.1"/>
    </source>
</evidence>
<feature type="transmembrane region" description="Helical" evidence="1">
    <location>
        <begin position="235"/>
        <end position="251"/>
    </location>
</feature>
<keyword evidence="1" id="KW-0472">Membrane</keyword>
<feature type="non-terminal residue" evidence="2">
    <location>
        <position position="1"/>
    </location>
</feature>
<feature type="transmembrane region" description="Helical" evidence="1">
    <location>
        <begin position="78"/>
        <end position="97"/>
    </location>
</feature>
<name>A0A1X6NHV6_9APHY</name>
<accession>A0A1X6NHV6</accession>
<feature type="transmembrane region" description="Helical" evidence="1">
    <location>
        <begin position="263"/>
        <end position="283"/>
    </location>
</feature>
<sequence>SFQQTCIDYACVALLTYYVALNLPHDLRRLWGRRSIATLLSAINWLAIIGTIFTSMPFLCGTAQVWDIHSLICASSHYAYQVVYYVTAAISTLVAALRVHAMSRGNWHWVLPVWLLGMVPVGTNIWILTQETWLFIPQLLCMDSVSISDTMFIVYVDFTGYVLVDAPTRDVVTIVTRGSVVVSDTLVVAATWYYISRTSSVRTQLVRDMWVVRPSLTTVMFRDDRKCISMNDGTYVMYSIISLLNIVDLTMETISSSSSDSKMLAISSLITAMSSILVSRFLICIREAAERSIQPFSSQSLSFVGSQGNAGPHRWLSSIEFAADIANPSAGDGDVDACSDLEDDLHRRGEGDAGVASNDGIELGEYATSVLSVDARTS</sequence>
<evidence type="ECO:0008006" key="4">
    <source>
        <dbReference type="Google" id="ProtNLM"/>
    </source>
</evidence>
<protein>
    <recommendedName>
        <fullName evidence="4">G-protein coupled receptors family 1 profile domain-containing protein</fullName>
    </recommendedName>
</protein>
<evidence type="ECO:0000256" key="1">
    <source>
        <dbReference type="SAM" id="Phobius"/>
    </source>
</evidence>
<dbReference type="AlphaFoldDB" id="A0A1X6NHV6"/>
<feature type="transmembrane region" description="Helical" evidence="1">
    <location>
        <begin position="174"/>
        <end position="195"/>
    </location>
</feature>
<dbReference type="Proteomes" id="UP000194127">
    <property type="component" value="Unassembled WGS sequence"/>
</dbReference>
<evidence type="ECO:0000313" key="3">
    <source>
        <dbReference type="Proteomes" id="UP000194127"/>
    </source>
</evidence>
<reference evidence="2 3" key="1">
    <citation type="submission" date="2017-04" db="EMBL/GenBank/DDBJ databases">
        <title>Genome Sequence of the Model Brown-Rot Fungus Postia placenta SB12.</title>
        <authorList>
            <consortium name="DOE Joint Genome Institute"/>
            <person name="Gaskell J."/>
            <person name="Kersten P."/>
            <person name="Larrondo L.F."/>
            <person name="Canessa P."/>
            <person name="Martinez D."/>
            <person name="Hibbett D."/>
            <person name="Schmoll M."/>
            <person name="Kubicek C.P."/>
            <person name="Martinez A.T."/>
            <person name="Yadav J."/>
            <person name="Master E."/>
            <person name="Magnuson J.K."/>
            <person name="James T."/>
            <person name="Yaver D."/>
            <person name="Berka R."/>
            <person name="Labutti K."/>
            <person name="Lipzen A."/>
            <person name="Aerts A."/>
            <person name="Barry K."/>
            <person name="Henrissat B."/>
            <person name="Blanchette R."/>
            <person name="Grigoriev I."/>
            <person name="Cullen D."/>
        </authorList>
    </citation>
    <scope>NUCLEOTIDE SEQUENCE [LARGE SCALE GENOMIC DNA]</scope>
    <source>
        <strain evidence="2 3">MAD-698-R-SB12</strain>
    </source>
</reference>
<dbReference type="RefSeq" id="XP_024344993.1">
    <property type="nucleotide sequence ID" value="XM_024483601.1"/>
</dbReference>
<keyword evidence="3" id="KW-1185">Reference proteome</keyword>
<proteinExistence type="predicted"/>
<keyword evidence="1" id="KW-1133">Transmembrane helix</keyword>
<keyword evidence="1" id="KW-0812">Transmembrane</keyword>
<feature type="transmembrane region" description="Helical" evidence="1">
    <location>
        <begin position="36"/>
        <end position="58"/>
    </location>
</feature>
<gene>
    <name evidence="2" type="ORF">POSPLADRAFT_1127257</name>
</gene>